<proteinExistence type="predicted"/>
<organism evidence="2 3">
    <name type="scientific">Champsocephalus esox</name>
    <name type="common">pike icefish</name>
    <dbReference type="NCBI Taxonomy" id="159716"/>
    <lineage>
        <taxon>Eukaryota</taxon>
        <taxon>Metazoa</taxon>
        <taxon>Chordata</taxon>
        <taxon>Craniata</taxon>
        <taxon>Vertebrata</taxon>
        <taxon>Euteleostomi</taxon>
        <taxon>Actinopterygii</taxon>
        <taxon>Neopterygii</taxon>
        <taxon>Teleostei</taxon>
        <taxon>Neoteleostei</taxon>
        <taxon>Acanthomorphata</taxon>
        <taxon>Eupercaria</taxon>
        <taxon>Perciformes</taxon>
        <taxon>Notothenioidei</taxon>
        <taxon>Channichthyidae</taxon>
        <taxon>Champsocephalus</taxon>
    </lineage>
</organism>
<evidence type="ECO:0000256" key="1">
    <source>
        <dbReference type="SAM" id="MobiDB-lite"/>
    </source>
</evidence>
<protein>
    <submittedName>
        <fullName evidence="2">Uncharacterized protein</fullName>
    </submittedName>
</protein>
<gene>
    <name evidence="2" type="ORF">CesoFtcFv8_000036</name>
</gene>
<evidence type="ECO:0000313" key="2">
    <source>
        <dbReference type="EMBL" id="KAK5931706.1"/>
    </source>
</evidence>
<reference evidence="2 3" key="1">
    <citation type="journal article" date="2023" name="Mol. Biol. Evol.">
        <title>Genomics of Secondarily Temperate Adaptation in the Only Non-Antarctic Icefish.</title>
        <authorList>
            <person name="Rivera-Colon A.G."/>
            <person name="Rayamajhi N."/>
            <person name="Minhas B.F."/>
            <person name="Madrigal G."/>
            <person name="Bilyk K.T."/>
            <person name="Yoon V."/>
            <person name="Hune M."/>
            <person name="Gregory S."/>
            <person name="Cheng C.H.C."/>
            <person name="Catchen J.M."/>
        </authorList>
    </citation>
    <scope>NUCLEOTIDE SEQUENCE [LARGE SCALE GENOMIC DNA]</scope>
    <source>
        <strain evidence="2">JC2023a</strain>
    </source>
</reference>
<keyword evidence="3" id="KW-1185">Reference proteome</keyword>
<dbReference type="EMBL" id="JAULUE010000002">
    <property type="protein sequence ID" value="KAK5931706.1"/>
    <property type="molecule type" value="Genomic_DNA"/>
</dbReference>
<comment type="caution">
    <text evidence="2">The sequence shown here is derived from an EMBL/GenBank/DDBJ whole genome shotgun (WGS) entry which is preliminary data.</text>
</comment>
<feature type="compositionally biased region" description="Gly residues" evidence="1">
    <location>
        <begin position="44"/>
        <end position="53"/>
    </location>
</feature>
<feature type="compositionally biased region" description="Basic and acidic residues" evidence="1">
    <location>
        <begin position="31"/>
        <end position="43"/>
    </location>
</feature>
<evidence type="ECO:0000313" key="3">
    <source>
        <dbReference type="Proteomes" id="UP001335648"/>
    </source>
</evidence>
<accession>A0AAN8DYL4</accession>
<dbReference type="AlphaFoldDB" id="A0AAN8DYL4"/>
<sequence length="102" mass="11268">MSRATACGETRGEGDVETWGEGGVETWGEGDGGRGRRGERETWGEGGVETWGEGGVARTHCTFSRRTKKPNFHVLQNSFAEGRTRPYSSVSWRASNHDNMYV</sequence>
<dbReference type="Proteomes" id="UP001335648">
    <property type="component" value="Unassembled WGS sequence"/>
</dbReference>
<name>A0AAN8DYL4_9TELE</name>
<feature type="region of interest" description="Disordered" evidence="1">
    <location>
        <begin position="1"/>
        <end position="53"/>
    </location>
</feature>